<evidence type="ECO:0000256" key="7">
    <source>
        <dbReference type="ARBA" id="ARBA00023180"/>
    </source>
</evidence>
<evidence type="ECO:0000256" key="3">
    <source>
        <dbReference type="ARBA" id="ARBA00022729"/>
    </source>
</evidence>
<evidence type="ECO:0000259" key="10">
    <source>
        <dbReference type="PROSITE" id="PS51534"/>
    </source>
</evidence>
<evidence type="ECO:0000256" key="2">
    <source>
        <dbReference type="ARBA" id="ARBA00022692"/>
    </source>
</evidence>
<evidence type="ECO:0000256" key="4">
    <source>
        <dbReference type="ARBA" id="ARBA00022989"/>
    </source>
</evidence>
<evidence type="ECO:0000313" key="12">
    <source>
        <dbReference type="Proteomes" id="UP000838412"/>
    </source>
</evidence>
<evidence type="ECO:0000313" key="11">
    <source>
        <dbReference type="EMBL" id="CAH1264926.1"/>
    </source>
</evidence>
<gene>
    <name evidence="11" type="primary">IL17RD</name>
    <name evidence="11" type="ORF">BLAG_LOCUS19100</name>
</gene>
<keyword evidence="5" id="KW-0472">Membrane</keyword>
<accession>A0A8J9ZZE8</accession>
<evidence type="ECO:0000256" key="1">
    <source>
        <dbReference type="ARBA" id="ARBA00004479"/>
    </source>
</evidence>
<evidence type="ECO:0000256" key="8">
    <source>
        <dbReference type="SAM" id="MobiDB-lite"/>
    </source>
</evidence>
<keyword evidence="12" id="KW-1185">Reference proteome</keyword>
<feature type="region of interest" description="Disordered" evidence="8">
    <location>
        <begin position="475"/>
        <end position="500"/>
    </location>
</feature>
<proteinExistence type="predicted"/>
<dbReference type="OrthoDB" id="9325096at2759"/>
<dbReference type="Pfam" id="PF08357">
    <property type="entry name" value="SEFIR"/>
    <property type="match status" value="1"/>
</dbReference>
<dbReference type="PANTHER" id="PTHR15583">
    <property type="entry name" value="INTERLEUKIN-17 RECEPTOR"/>
    <property type="match status" value="1"/>
</dbReference>
<keyword evidence="6" id="KW-0675">Receptor</keyword>
<keyword evidence="7" id="KW-0325">Glycoprotein</keyword>
<protein>
    <submittedName>
        <fullName evidence="11">IL17RD protein</fullName>
    </submittedName>
</protein>
<name>A0A8J9ZZE8_BRALA</name>
<dbReference type="Gene3D" id="3.40.50.11530">
    <property type="match status" value="1"/>
</dbReference>
<reference evidence="11" key="1">
    <citation type="submission" date="2022-01" db="EMBL/GenBank/DDBJ databases">
        <authorList>
            <person name="Braso-Vives M."/>
        </authorList>
    </citation>
    <scope>NUCLEOTIDE SEQUENCE</scope>
</reference>
<dbReference type="GO" id="GO:0030368">
    <property type="term" value="F:interleukin-17 receptor activity"/>
    <property type="evidence" value="ECO:0007669"/>
    <property type="project" value="InterPro"/>
</dbReference>
<dbReference type="GO" id="GO:0016020">
    <property type="term" value="C:membrane"/>
    <property type="evidence" value="ECO:0007669"/>
    <property type="project" value="UniProtKB-SubCell"/>
</dbReference>
<keyword evidence="3 9" id="KW-0732">Signal</keyword>
<dbReference type="PROSITE" id="PS51534">
    <property type="entry name" value="SEFIR"/>
    <property type="match status" value="1"/>
</dbReference>
<dbReference type="Proteomes" id="UP000838412">
    <property type="component" value="Chromosome 5"/>
</dbReference>
<dbReference type="EMBL" id="OV696690">
    <property type="protein sequence ID" value="CAH1264926.1"/>
    <property type="molecule type" value="Genomic_DNA"/>
</dbReference>
<organism evidence="11 12">
    <name type="scientific">Branchiostoma lanceolatum</name>
    <name type="common">Common lancelet</name>
    <name type="synonym">Amphioxus lanceolatum</name>
    <dbReference type="NCBI Taxonomy" id="7740"/>
    <lineage>
        <taxon>Eukaryota</taxon>
        <taxon>Metazoa</taxon>
        <taxon>Chordata</taxon>
        <taxon>Cephalochordata</taxon>
        <taxon>Leptocardii</taxon>
        <taxon>Amphioxiformes</taxon>
        <taxon>Branchiostomatidae</taxon>
        <taxon>Branchiostoma</taxon>
    </lineage>
</organism>
<comment type="subcellular location">
    <subcellularLocation>
        <location evidence="1">Membrane</location>
        <topology evidence="1">Single-pass type I membrane protein</topology>
    </subcellularLocation>
</comment>
<feature type="compositionally biased region" description="Polar residues" evidence="8">
    <location>
        <begin position="777"/>
        <end position="799"/>
    </location>
</feature>
<feature type="chain" id="PRO_5035460831" evidence="9">
    <location>
        <begin position="27"/>
        <end position="996"/>
    </location>
</feature>
<evidence type="ECO:0000256" key="6">
    <source>
        <dbReference type="ARBA" id="ARBA00023170"/>
    </source>
</evidence>
<dbReference type="InterPro" id="IPR039465">
    <property type="entry name" value="IL-17_rcpt-like"/>
</dbReference>
<dbReference type="AlphaFoldDB" id="A0A8J9ZZE8"/>
<evidence type="ECO:0000256" key="5">
    <source>
        <dbReference type="ARBA" id="ARBA00023136"/>
    </source>
</evidence>
<keyword evidence="4" id="KW-1133">Transmembrane helix</keyword>
<dbReference type="PANTHER" id="PTHR15583:SF7">
    <property type="entry name" value="INTERLEUKIN CYTOKINE RECEPTOR-RELATED PROTEIN 2"/>
    <property type="match status" value="1"/>
</dbReference>
<dbReference type="InterPro" id="IPR013568">
    <property type="entry name" value="SEFIR_dom"/>
</dbReference>
<evidence type="ECO:0000256" key="9">
    <source>
        <dbReference type="SAM" id="SignalP"/>
    </source>
</evidence>
<feature type="domain" description="SEFIR" evidence="10">
    <location>
        <begin position="571"/>
        <end position="719"/>
    </location>
</feature>
<feature type="signal peptide" evidence="9">
    <location>
        <begin position="1"/>
        <end position="26"/>
    </location>
</feature>
<feature type="compositionally biased region" description="Low complexity" evidence="8">
    <location>
        <begin position="486"/>
        <end position="499"/>
    </location>
</feature>
<sequence length="996" mass="110160">MAARGKLWGLFLQLIAVLSLVPGEQGLDLRCLQSCNVKGDLSCFAKCAAERSRRSRDADYPQSGPCQPWPFSGHNLPYVPASPTDLREVGRSTGDCRVNGVDMQCEGVTVEWKAAAQGIRDLRGFQASILRPGINNCYQVILPESVVADGETIYNHTFFPIFPGDSYSVSIYSLPMNYDSSNQAPPARIDSVTPRTCTEVNSVNPWLCGPEAWVPPTDINITVTGRSVDANFPVAPNGYGINAYFTLIVKMICDESEFNCETWVDTCNGDVAIGDRISKPPSGTVVRADFDLVPPGKYLFEVRAVFGKRTCPTFFEVSDWAPPVDSITVTEDKWNCSAVVSFPPDDDVPSYRVCMDEDCASLSYDSGTSVRSIFQSVQPYHEYQVKVSDGRYADAANTTKSFTTMQGFTPNITDVVITQNDDSYGLSVTFKSPRCIQEYAVNVCQTSGMICLQLEETYTVKAAYMESALEGVTKIELPPAQPTNPPTTSDSTPTVTSPTYHSNDSWKYGAAAGGVAAAVTLVIILLYCWKHPRRIQLPKICSDTDNNFQPGDGRYYPSDNTLTASLPDIRQKTVLLLPSYDCEEHKIVVLSFAAYLQRECHCQVILDLHKAEDISKLGAMEWLVSHIHGVDYVVVICSVGTKFKATKDKKARQLQEIEPCGDLFTGGLKHINLLLHSRGEDMSKFINVYFPYSKKTDVPATLEIARTFKLMESMPALFCHIHGHPQYSMEGAAHIDIAERVGSTESGRNLLSAIAKMEAKDAAEPDWFLKRIVNTTESDSGHGSFSKASTNNNHGNINPSDKGEETSAKAPADVNVTVDDEAKVYPEDEYGDEDDGYCPSIPMSLLNNGTVEYDFQPQPDAFAYLHSGLPELYVPADIMVEPPGPPYQPYQQEPVQFAPYGCQQDLDGWQPPYEGVMNNQQVPHVERTPRPNLKLHIPEPYLYPPQGLHVPQEPNKEAITPESGCFSGESIEDQLSLFNQKMQEMMMQETFSEQHV</sequence>
<keyword evidence="2" id="KW-0812">Transmembrane</keyword>
<feature type="region of interest" description="Disordered" evidence="8">
    <location>
        <begin position="777"/>
        <end position="812"/>
    </location>
</feature>